<dbReference type="EMBL" id="CP001600">
    <property type="protein sequence ID" value="ACR69328.1"/>
    <property type="molecule type" value="Genomic_DNA"/>
</dbReference>
<keyword evidence="1" id="KW-0472">Membrane</keyword>
<evidence type="ECO:0000256" key="1">
    <source>
        <dbReference type="SAM" id="Phobius"/>
    </source>
</evidence>
<reference evidence="3" key="1">
    <citation type="submission" date="2009-03" db="EMBL/GenBank/DDBJ databases">
        <title>Complete genome sequence of Edwardsiella ictaluri 93-146.</title>
        <authorList>
            <person name="Williams M.L."/>
            <person name="Gillaspy A.F."/>
            <person name="Dyer D.W."/>
            <person name="Thune R.L."/>
            <person name="Waldbieser G.C."/>
            <person name="Schuster S.C."/>
            <person name="Gipson J."/>
            <person name="Zaitshik J."/>
            <person name="Landry C."/>
            <person name="Lawrence M.L."/>
        </authorList>
    </citation>
    <scope>NUCLEOTIDE SEQUENCE [LARGE SCALE GENOMIC DNA]</scope>
    <source>
        <strain evidence="3">93-146</strain>
    </source>
</reference>
<evidence type="ECO:0000313" key="2">
    <source>
        <dbReference type="EMBL" id="ACR69328.1"/>
    </source>
</evidence>
<proteinExistence type="predicted"/>
<name>C5BE87_EDWI9</name>
<keyword evidence="1" id="KW-0812">Transmembrane</keyword>
<dbReference type="HOGENOM" id="CLU_3183051_0_0_6"/>
<dbReference type="Proteomes" id="UP000001485">
    <property type="component" value="Chromosome"/>
</dbReference>
<dbReference type="KEGG" id="eic:NT01EI_2152"/>
<dbReference type="AlphaFoldDB" id="C5BE87"/>
<reference evidence="2 3" key="2">
    <citation type="journal article" date="2012" name="J. Bacteriol.">
        <title>Genome Sequence of Edwardsiella ictaluri 93-146, a Strain Associated with a Natural Channel Catfish Outbreak of Enteric Septicemia of Catfish.</title>
        <authorList>
            <person name="Williams M.L."/>
            <person name="Gillaspy A.F."/>
            <person name="Dyer D.W."/>
            <person name="Thune R.L."/>
            <person name="Waldbieser G.C."/>
            <person name="Schuster S.C."/>
            <person name="Gipson J."/>
            <person name="Zaitshik J."/>
            <person name="Landry C."/>
            <person name="Banes M.M."/>
            <person name="Lawrence M.L."/>
        </authorList>
    </citation>
    <scope>NUCLEOTIDE SEQUENCE [LARGE SCALE GENOMIC DNA]</scope>
    <source>
        <strain evidence="2 3">93-146</strain>
    </source>
</reference>
<sequence>MEIERLSCNIMNLFDLIAPTFSLKHFVSFVGLSFFFRSANKVMPYY</sequence>
<feature type="transmembrane region" description="Helical" evidence="1">
    <location>
        <begin position="16"/>
        <end position="36"/>
    </location>
</feature>
<organism evidence="2 3">
    <name type="scientific">Edwardsiella ictaluri (strain 93-146)</name>
    <dbReference type="NCBI Taxonomy" id="634503"/>
    <lineage>
        <taxon>Bacteria</taxon>
        <taxon>Pseudomonadati</taxon>
        <taxon>Pseudomonadota</taxon>
        <taxon>Gammaproteobacteria</taxon>
        <taxon>Enterobacterales</taxon>
        <taxon>Hafniaceae</taxon>
        <taxon>Edwardsiella</taxon>
    </lineage>
</organism>
<protein>
    <submittedName>
        <fullName evidence="2">Uncharacterized protein</fullName>
    </submittedName>
</protein>
<keyword evidence="1" id="KW-1133">Transmembrane helix</keyword>
<evidence type="ECO:0000313" key="3">
    <source>
        <dbReference type="Proteomes" id="UP000001485"/>
    </source>
</evidence>
<gene>
    <name evidence="2" type="ordered locus">NT01EI_2152</name>
</gene>
<accession>C5BE87</accession>